<feature type="chain" id="PRO_5020707484" evidence="2">
    <location>
        <begin position="26"/>
        <end position="325"/>
    </location>
</feature>
<dbReference type="Gene3D" id="3.40.190.10">
    <property type="entry name" value="Periplasmic binding protein-like II"/>
    <property type="match status" value="1"/>
</dbReference>
<organism evidence="3 4">
    <name type="scientific">Paralcaligenes ureilyticus</name>
    <dbReference type="NCBI Taxonomy" id="627131"/>
    <lineage>
        <taxon>Bacteria</taxon>
        <taxon>Pseudomonadati</taxon>
        <taxon>Pseudomonadota</taxon>
        <taxon>Betaproteobacteria</taxon>
        <taxon>Burkholderiales</taxon>
        <taxon>Alcaligenaceae</taxon>
        <taxon>Paralcaligenes</taxon>
    </lineage>
</organism>
<dbReference type="OrthoDB" id="8629060at2"/>
<comment type="similarity">
    <text evidence="1">Belongs to the UPF0065 (bug) family.</text>
</comment>
<keyword evidence="3" id="KW-0675">Receptor</keyword>
<feature type="signal peptide" evidence="2">
    <location>
        <begin position="1"/>
        <end position="25"/>
    </location>
</feature>
<keyword evidence="2" id="KW-0732">Signal</keyword>
<dbReference type="SUPFAM" id="SSF53850">
    <property type="entry name" value="Periplasmic binding protein-like II"/>
    <property type="match status" value="1"/>
</dbReference>
<dbReference type="InterPro" id="IPR005064">
    <property type="entry name" value="BUG"/>
</dbReference>
<dbReference type="Pfam" id="PF03401">
    <property type="entry name" value="TctC"/>
    <property type="match status" value="1"/>
</dbReference>
<dbReference type="CDD" id="cd07012">
    <property type="entry name" value="PBP2_Bug_TTT"/>
    <property type="match status" value="1"/>
</dbReference>
<protein>
    <submittedName>
        <fullName evidence="3">Tripartite-type tricarboxylate transporter receptor subunit TctC</fullName>
    </submittedName>
</protein>
<dbReference type="PANTHER" id="PTHR42928:SF5">
    <property type="entry name" value="BLR1237 PROTEIN"/>
    <property type="match status" value="1"/>
</dbReference>
<accession>A0A4R3M018</accession>
<evidence type="ECO:0000313" key="3">
    <source>
        <dbReference type="EMBL" id="TCT06302.1"/>
    </source>
</evidence>
<gene>
    <name evidence="3" type="ORF">EDC26_10838</name>
</gene>
<dbReference type="InterPro" id="IPR042100">
    <property type="entry name" value="Bug_dom1"/>
</dbReference>
<evidence type="ECO:0000313" key="4">
    <source>
        <dbReference type="Proteomes" id="UP000295525"/>
    </source>
</evidence>
<proteinExistence type="inferred from homology"/>
<dbReference type="Gene3D" id="3.40.190.150">
    <property type="entry name" value="Bordetella uptake gene, domain 1"/>
    <property type="match status" value="1"/>
</dbReference>
<name>A0A4R3M018_9BURK</name>
<reference evidence="3 4" key="1">
    <citation type="submission" date="2019-03" db="EMBL/GenBank/DDBJ databases">
        <title>Genomic Encyclopedia of Type Strains, Phase IV (KMG-IV): sequencing the most valuable type-strain genomes for metagenomic binning, comparative biology and taxonomic classification.</title>
        <authorList>
            <person name="Goeker M."/>
        </authorList>
    </citation>
    <scope>NUCLEOTIDE SEQUENCE [LARGE SCALE GENOMIC DNA]</scope>
    <source>
        <strain evidence="3 4">DSM 24591</strain>
    </source>
</reference>
<dbReference type="AlphaFoldDB" id="A0A4R3M018"/>
<comment type="caution">
    <text evidence="3">The sequence shown here is derived from an EMBL/GenBank/DDBJ whole genome shotgun (WGS) entry which is preliminary data.</text>
</comment>
<dbReference type="PIRSF" id="PIRSF017082">
    <property type="entry name" value="YflP"/>
    <property type="match status" value="1"/>
</dbReference>
<dbReference type="EMBL" id="SMAJ01000008">
    <property type="protein sequence ID" value="TCT06302.1"/>
    <property type="molecule type" value="Genomic_DNA"/>
</dbReference>
<evidence type="ECO:0000256" key="1">
    <source>
        <dbReference type="ARBA" id="ARBA00006987"/>
    </source>
</evidence>
<evidence type="ECO:0000256" key="2">
    <source>
        <dbReference type="SAM" id="SignalP"/>
    </source>
</evidence>
<keyword evidence="4" id="KW-1185">Reference proteome</keyword>
<dbReference type="Proteomes" id="UP000295525">
    <property type="component" value="Unassembled WGS sequence"/>
</dbReference>
<sequence>MKLHKVLAIGLAFSYLTFTATLAQAAWPEHPIKIVVPFPPGNSSDVAMRLLAELLSPRLGQAVVVENKVGASGTIGTGFVAKQPADGYTLVMGSTGPLAIVPSLRPETMTYDPLVNLEPIAAIAWAPQVMVVRSDEPFDTVRGLIKHAKEQGQNLTYGTPGVGTTPHLVISKFLHDAGISGMHIPYKGGVQSLTGLIGGQIDFMSDNLPVLASALQGNRVKPIGVTSAERIPSLPEVSTLAEQGFKDFNMQGWILLMAPTGVPDEAKQRLEKEVAAVMQDEKMRERLLGLGLVPMSMPRAQIPAFLKDEARKWKEVIELTGAKKH</sequence>
<dbReference type="PANTHER" id="PTHR42928">
    <property type="entry name" value="TRICARBOXYLATE-BINDING PROTEIN"/>
    <property type="match status" value="1"/>
</dbReference>
<dbReference type="RefSeq" id="WP_132582808.1">
    <property type="nucleotide sequence ID" value="NZ_SMAJ01000008.1"/>
</dbReference>